<proteinExistence type="predicted"/>
<evidence type="ECO:0000313" key="2">
    <source>
        <dbReference type="EMBL" id="MCI59310.1"/>
    </source>
</evidence>
<evidence type="ECO:0000256" key="1">
    <source>
        <dbReference type="SAM" id="MobiDB-lite"/>
    </source>
</evidence>
<protein>
    <submittedName>
        <fullName evidence="2">Uncharacterized protein</fullName>
    </submittedName>
</protein>
<comment type="caution">
    <text evidence="2">The sequence shown here is derived from an EMBL/GenBank/DDBJ whole genome shotgun (WGS) entry which is preliminary data.</text>
</comment>
<organism evidence="2 3">
    <name type="scientific">Trifolium medium</name>
    <dbReference type="NCBI Taxonomy" id="97028"/>
    <lineage>
        <taxon>Eukaryota</taxon>
        <taxon>Viridiplantae</taxon>
        <taxon>Streptophyta</taxon>
        <taxon>Embryophyta</taxon>
        <taxon>Tracheophyta</taxon>
        <taxon>Spermatophyta</taxon>
        <taxon>Magnoliopsida</taxon>
        <taxon>eudicotyledons</taxon>
        <taxon>Gunneridae</taxon>
        <taxon>Pentapetalae</taxon>
        <taxon>rosids</taxon>
        <taxon>fabids</taxon>
        <taxon>Fabales</taxon>
        <taxon>Fabaceae</taxon>
        <taxon>Papilionoideae</taxon>
        <taxon>50 kb inversion clade</taxon>
        <taxon>NPAAA clade</taxon>
        <taxon>Hologalegina</taxon>
        <taxon>IRL clade</taxon>
        <taxon>Trifolieae</taxon>
        <taxon>Trifolium</taxon>
    </lineage>
</organism>
<dbReference type="EMBL" id="LXQA010561129">
    <property type="protein sequence ID" value="MCI59310.1"/>
    <property type="molecule type" value="Genomic_DNA"/>
</dbReference>
<sequence length="37" mass="4380">DVGGSRRGEEERRQALEYGKEFSQRGRRQRDARENEA</sequence>
<reference evidence="2 3" key="1">
    <citation type="journal article" date="2018" name="Front. Plant Sci.">
        <title>Red Clover (Trifolium pratense) and Zigzag Clover (T. medium) - A Picture of Genomic Similarities and Differences.</title>
        <authorList>
            <person name="Dluhosova J."/>
            <person name="Istvanek J."/>
            <person name="Nedelnik J."/>
            <person name="Repkova J."/>
        </authorList>
    </citation>
    <scope>NUCLEOTIDE SEQUENCE [LARGE SCALE GENOMIC DNA]</scope>
    <source>
        <strain evidence="3">cv. 10/8</strain>
        <tissue evidence="2">Leaf</tissue>
    </source>
</reference>
<dbReference type="Proteomes" id="UP000265520">
    <property type="component" value="Unassembled WGS sequence"/>
</dbReference>
<keyword evidence="3" id="KW-1185">Reference proteome</keyword>
<feature type="non-terminal residue" evidence="2">
    <location>
        <position position="1"/>
    </location>
</feature>
<dbReference type="AlphaFoldDB" id="A0A392TGF4"/>
<accession>A0A392TGF4</accession>
<name>A0A392TGF4_9FABA</name>
<feature type="region of interest" description="Disordered" evidence="1">
    <location>
        <begin position="1"/>
        <end position="37"/>
    </location>
</feature>
<evidence type="ECO:0000313" key="3">
    <source>
        <dbReference type="Proteomes" id="UP000265520"/>
    </source>
</evidence>